<organism evidence="9 10">
    <name type="scientific">Labrus bergylta</name>
    <name type="common">ballan wrasse</name>
    <dbReference type="NCBI Taxonomy" id="56723"/>
    <lineage>
        <taxon>Eukaryota</taxon>
        <taxon>Metazoa</taxon>
        <taxon>Chordata</taxon>
        <taxon>Craniata</taxon>
        <taxon>Vertebrata</taxon>
        <taxon>Euteleostomi</taxon>
        <taxon>Actinopterygii</taxon>
        <taxon>Neopterygii</taxon>
        <taxon>Teleostei</taxon>
        <taxon>Neoteleostei</taxon>
        <taxon>Acanthomorphata</taxon>
        <taxon>Eupercaria</taxon>
        <taxon>Labriformes</taxon>
        <taxon>Labridae</taxon>
        <taxon>Labrus</taxon>
    </lineage>
</organism>
<dbReference type="AlphaFoldDB" id="A0A3Q3EV70"/>
<dbReference type="STRING" id="56723.ENSLBEP00000011326"/>
<dbReference type="SMART" id="SM00408">
    <property type="entry name" value="IGc2"/>
    <property type="match status" value="3"/>
</dbReference>
<feature type="domain" description="Ig-like" evidence="8">
    <location>
        <begin position="1"/>
        <end position="98"/>
    </location>
</feature>
<dbReference type="GeneTree" id="ENSGT00940000159876"/>
<sequence length="505" mass="54984">TETALTAAPGDVALLPCYTAGNVTPNLTTWRKNGQEVITDGVSSPVGQQQRLVVLQDGSLNIRGVTPGDEGSYLCSSTLPGNITFRARGPENVSTSISPASTLSNRTLTVHRGTSVSFNCSAYSYPTQELTWSFRGATSSNQSLASSSSSWLDFRIDNTQPSNQGLYTCTANNTFTHQAVNKDTELLVYYVPDKHPDCMWAPAEDPSHILFSCSWFGAYPTPTLHWMEEWEERDDPAALGRGPVNVSEVTEILSVKLNRSQLSEGQKLRCTAQHPVLAPGKEKECSLTLKLPFPEGEPLVTAMDGTSVTLICSESTSIPPANTTWRKGLQQEEINPGSKYIVSDEGAVLKLTIVNITKDDEGVYFCRSENPLAVTELEVYLTVRTSSAYTGAIIGIFIAVLIMGSAAIIAKTVFSSRHRICLGNIHLQMEEDRGDVLSLVESDDEQIFQAAVPRLPPTTNGHQTTLVQIHRIPSSDHEDAETADTSPQQQEDTAQTEEPVDLVTF</sequence>
<feature type="domain" description="Ig-like" evidence="8">
    <location>
        <begin position="196"/>
        <end position="288"/>
    </location>
</feature>
<evidence type="ECO:0000256" key="4">
    <source>
        <dbReference type="ARBA" id="ARBA00023180"/>
    </source>
</evidence>
<dbReference type="Gene3D" id="2.60.40.10">
    <property type="entry name" value="Immunoglobulins"/>
    <property type="match status" value="4"/>
</dbReference>
<dbReference type="PANTHER" id="PTHR11640">
    <property type="entry name" value="NEPHRIN"/>
    <property type="match status" value="1"/>
</dbReference>
<feature type="domain" description="Ig-like" evidence="8">
    <location>
        <begin position="294"/>
        <end position="382"/>
    </location>
</feature>
<dbReference type="PROSITE" id="PS50835">
    <property type="entry name" value="IG_LIKE"/>
    <property type="match status" value="4"/>
</dbReference>
<evidence type="ECO:0000259" key="8">
    <source>
        <dbReference type="PROSITE" id="PS50835"/>
    </source>
</evidence>
<feature type="domain" description="Ig-like" evidence="8">
    <location>
        <begin position="99"/>
        <end position="181"/>
    </location>
</feature>
<protein>
    <submittedName>
        <fullName evidence="9">V-set and immunoglobulin domain containing 10</fullName>
    </submittedName>
</protein>
<feature type="compositionally biased region" description="Polar residues" evidence="6">
    <location>
        <begin position="483"/>
        <end position="493"/>
    </location>
</feature>
<dbReference type="InterPro" id="IPR007110">
    <property type="entry name" value="Ig-like_dom"/>
</dbReference>
<dbReference type="GO" id="GO:0007416">
    <property type="term" value="P:synapse assembly"/>
    <property type="evidence" value="ECO:0007669"/>
    <property type="project" value="TreeGrafter"/>
</dbReference>
<evidence type="ECO:0000256" key="2">
    <source>
        <dbReference type="ARBA" id="ARBA00023136"/>
    </source>
</evidence>
<dbReference type="Pfam" id="PF00047">
    <property type="entry name" value="ig"/>
    <property type="match status" value="1"/>
</dbReference>
<dbReference type="InterPro" id="IPR036179">
    <property type="entry name" value="Ig-like_dom_sf"/>
</dbReference>
<feature type="region of interest" description="Disordered" evidence="6">
    <location>
        <begin position="475"/>
        <end position="505"/>
    </location>
</feature>
<proteinExistence type="predicted"/>
<evidence type="ECO:0000256" key="5">
    <source>
        <dbReference type="ARBA" id="ARBA00023319"/>
    </source>
</evidence>
<dbReference type="Ensembl" id="ENSLBET00000011915.1">
    <property type="protein sequence ID" value="ENSLBEP00000011326.1"/>
    <property type="gene ID" value="ENSLBEG00000008720.1"/>
</dbReference>
<dbReference type="PANTHER" id="PTHR11640:SF157">
    <property type="entry name" value="V-SET AND IMMUNOGLOBULIN DOMAIN-CONTAINING PROTEIN 10"/>
    <property type="match status" value="1"/>
</dbReference>
<dbReference type="GO" id="GO:0005911">
    <property type="term" value="C:cell-cell junction"/>
    <property type="evidence" value="ECO:0007669"/>
    <property type="project" value="TreeGrafter"/>
</dbReference>
<dbReference type="SUPFAM" id="SSF48726">
    <property type="entry name" value="Immunoglobulin"/>
    <property type="match status" value="3"/>
</dbReference>
<dbReference type="GO" id="GO:0050839">
    <property type="term" value="F:cell adhesion molecule binding"/>
    <property type="evidence" value="ECO:0007669"/>
    <property type="project" value="TreeGrafter"/>
</dbReference>
<keyword evidence="7" id="KW-1133">Transmembrane helix</keyword>
<accession>A0A3Q3EV70</accession>
<dbReference type="GO" id="GO:0005886">
    <property type="term" value="C:plasma membrane"/>
    <property type="evidence" value="ECO:0007669"/>
    <property type="project" value="TreeGrafter"/>
</dbReference>
<keyword evidence="7" id="KW-0812">Transmembrane</keyword>
<evidence type="ECO:0000256" key="7">
    <source>
        <dbReference type="SAM" id="Phobius"/>
    </source>
</evidence>
<dbReference type="GO" id="GO:0098609">
    <property type="term" value="P:cell-cell adhesion"/>
    <property type="evidence" value="ECO:0007669"/>
    <property type="project" value="TreeGrafter"/>
</dbReference>
<keyword evidence="10" id="KW-1185">Reference proteome</keyword>
<dbReference type="InterPro" id="IPR013151">
    <property type="entry name" value="Immunoglobulin_dom"/>
</dbReference>
<feature type="transmembrane region" description="Helical" evidence="7">
    <location>
        <begin position="388"/>
        <end position="410"/>
    </location>
</feature>
<evidence type="ECO:0000313" key="10">
    <source>
        <dbReference type="Proteomes" id="UP000261660"/>
    </source>
</evidence>
<dbReference type="InterPro" id="IPR013783">
    <property type="entry name" value="Ig-like_fold"/>
</dbReference>
<evidence type="ECO:0000256" key="1">
    <source>
        <dbReference type="ARBA" id="ARBA00004479"/>
    </source>
</evidence>
<dbReference type="Pfam" id="PF13927">
    <property type="entry name" value="Ig_3"/>
    <property type="match status" value="2"/>
</dbReference>
<dbReference type="InterPro" id="IPR051275">
    <property type="entry name" value="Cell_adhesion_signaling"/>
</dbReference>
<evidence type="ECO:0000313" key="9">
    <source>
        <dbReference type="Ensembl" id="ENSLBEP00000011326.1"/>
    </source>
</evidence>
<reference evidence="9" key="1">
    <citation type="submission" date="2025-08" db="UniProtKB">
        <authorList>
            <consortium name="Ensembl"/>
        </authorList>
    </citation>
    <scope>IDENTIFICATION</scope>
</reference>
<dbReference type="CDD" id="cd00096">
    <property type="entry name" value="Ig"/>
    <property type="match status" value="1"/>
</dbReference>
<name>A0A3Q3EV70_9LABR</name>
<evidence type="ECO:0000256" key="3">
    <source>
        <dbReference type="ARBA" id="ARBA00023157"/>
    </source>
</evidence>
<dbReference type="InterPro" id="IPR003598">
    <property type="entry name" value="Ig_sub2"/>
</dbReference>
<dbReference type="InParanoid" id="A0A3Q3EV70"/>
<dbReference type="InterPro" id="IPR003599">
    <property type="entry name" value="Ig_sub"/>
</dbReference>
<dbReference type="FunCoup" id="A0A3Q3EV70">
    <property type="interactions" value="1081"/>
</dbReference>
<keyword evidence="5" id="KW-0393">Immunoglobulin domain</keyword>
<keyword evidence="3" id="KW-1015">Disulfide bond</keyword>
<feature type="compositionally biased region" description="Acidic residues" evidence="6">
    <location>
        <begin position="494"/>
        <end position="505"/>
    </location>
</feature>
<evidence type="ECO:0000256" key="6">
    <source>
        <dbReference type="SAM" id="MobiDB-lite"/>
    </source>
</evidence>
<keyword evidence="4" id="KW-0325">Glycoprotein</keyword>
<dbReference type="SMART" id="SM00409">
    <property type="entry name" value="IG"/>
    <property type="match status" value="3"/>
</dbReference>
<dbReference type="Proteomes" id="UP000261660">
    <property type="component" value="Unplaced"/>
</dbReference>
<reference evidence="9" key="2">
    <citation type="submission" date="2025-09" db="UniProtKB">
        <authorList>
            <consortium name="Ensembl"/>
        </authorList>
    </citation>
    <scope>IDENTIFICATION</scope>
</reference>
<comment type="subcellular location">
    <subcellularLocation>
        <location evidence="1">Membrane</location>
        <topology evidence="1">Single-pass type I membrane protein</topology>
    </subcellularLocation>
</comment>
<keyword evidence="2 7" id="KW-0472">Membrane</keyword>